<dbReference type="PROSITE" id="PS51635">
    <property type="entry name" value="PNPLA"/>
    <property type="match status" value="1"/>
</dbReference>
<evidence type="ECO:0000259" key="3">
    <source>
        <dbReference type="PROSITE" id="PS51635"/>
    </source>
</evidence>
<dbReference type="Proteomes" id="UP000287156">
    <property type="component" value="Unassembled WGS sequence"/>
</dbReference>
<feature type="short sequence motif" description="GXGXXG" evidence="2">
    <location>
        <begin position="9"/>
        <end position="14"/>
    </location>
</feature>
<dbReference type="InterPro" id="IPR016035">
    <property type="entry name" value="Acyl_Trfase/lysoPLipase"/>
</dbReference>
<reference evidence="4" key="1">
    <citation type="submission" date="2018-12" db="EMBL/GenBank/DDBJ databases">
        <authorList>
            <person name="Sun L."/>
            <person name="Chen Z."/>
        </authorList>
    </citation>
    <scope>NUCLEOTIDE SEQUENCE [LARGE SCALE GENOMIC DNA]</scope>
    <source>
        <strain evidence="4">3-2-2</strain>
    </source>
</reference>
<sequence length="318" mass="36402">MKADAVFEGGGVRGIAFIGAIQAMEEETVKWERLAGTSAGALIAALLASGYKSYEISDRVSELNFSKLRGKTFLNRIPVLGVFLELMINLGIYKNDYLESWVDSLLAEKGIMTFADLPDGKLKVIASDISNGRMLILPDDLERYRMTPADLKVSTAVMMSASMPFFYRPVIWKSKERNKSYILDGGLLSNFPIWIFDTDNPRFPTFGFHFVKDKVSIDAVIPTPIHLFKNIFKTMLQAHDLRHMNEETIERTIQIPAGDINATDFELNEDEIDFLYSSGYTAAKEFLSKWDFEQYKVKRMQRVKNKQMKEKRKKERLF</sequence>
<feature type="active site" description="Proton acceptor" evidence="2">
    <location>
        <position position="184"/>
    </location>
</feature>
<proteinExistence type="predicted"/>
<comment type="caution">
    <text evidence="4">The sequence shown here is derived from an EMBL/GenBank/DDBJ whole genome shotgun (WGS) entry which is preliminary data.</text>
</comment>
<dbReference type="InterPro" id="IPR052580">
    <property type="entry name" value="Lipid_Hydrolase"/>
</dbReference>
<dbReference type="PANTHER" id="PTHR46394">
    <property type="entry name" value="ANNEXIN"/>
    <property type="match status" value="1"/>
</dbReference>
<accession>A0A429Y3Y7</accession>
<evidence type="ECO:0000313" key="4">
    <source>
        <dbReference type="EMBL" id="RST76108.1"/>
    </source>
</evidence>
<keyword evidence="2" id="KW-0442">Lipid degradation</keyword>
<gene>
    <name evidence="4" type="ORF">D4T97_004775</name>
</gene>
<dbReference type="GO" id="GO:0016787">
    <property type="term" value="F:hydrolase activity"/>
    <property type="evidence" value="ECO:0007669"/>
    <property type="project" value="UniProtKB-UniRule"/>
</dbReference>
<dbReference type="CDD" id="cd07207">
    <property type="entry name" value="Pat_ExoU_VipD_like"/>
    <property type="match status" value="1"/>
</dbReference>
<keyword evidence="5" id="KW-1185">Reference proteome</keyword>
<keyword evidence="1 2" id="KW-0443">Lipid metabolism</keyword>
<dbReference type="Gene3D" id="3.40.1090.10">
    <property type="entry name" value="Cytosolic phospholipase A2 catalytic domain"/>
    <property type="match status" value="2"/>
</dbReference>
<dbReference type="SUPFAM" id="SSF52151">
    <property type="entry name" value="FabD/lysophospholipase-like"/>
    <property type="match status" value="1"/>
</dbReference>
<evidence type="ECO:0000256" key="1">
    <source>
        <dbReference type="ARBA" id="ARBA00023098"/>
    </source>
</evidence>
<dbReference type="PANTHER" id="PTHR46394:SF1">
    <property type="entry name" value="PNPLA DOMAIN-CONTAINING PROTEIN"/>
    <property type="match status" value="1"/>
</dbReference>
<organism evidence="4 5">
    <name type="scientific">Siminovitchia acidinfaciens</name>
    <dbReference type="NCBI Taxonomy" id="2321395"/>
    <lineage>
        <taxon>Bacteria</taxon>
        <taxon>Bacillati</taxon>
        <taxon>Bacillota</taxon>
        <taxon>Bacilli</taxon>
        <taxon>Bacillales</taxon>
        <taxon>Bacillaceae</taxon>
        <taxon>Siminovitchia</taxon>
    </lineage>
</organism>
<protein>
    <submittedName>
        <fullName evidence="4">Phospholipase</fullName>
    </submittedName>
</protein>
<evidence type="ECO:0000256" key="2">
    <source>
        <dbReference type="PROSITE-ProRule" id="PRU01161"/>
    </source>
</evidence>
<dbReference type="RefSeq" id="WP_126048277.1">
    <property type="nucleotide sequence ID" value="NZ_QYTV02000002.1"/>
</dbReference>
<dbReference type="Pfam" id="PF01734">
    <property type="entry name" value="Patatin"/>
    <property type="match status" value="1"/>
</dbReference>
<evidence type="ECO:0000313" key="5">
    <source>
        <dbReference type="Proteomes" id="UP000287156"/>
    </source>
</evidence>
<name>A0A429Y3Y7_9BACI</name>
<dbReference type="OrthoDB" id="9770965at2"/>
<feature type="active site" description="Nucleophile" evidence="2">
    <location>
        <position position="38"/>
    </location>
</feature>
<feature type="short sequence motif" description="GXSXG" evidence="2">
    <location>
        <begin position="36"/>
        <end position="40"/>
    </location>
</feature>
<feature type="short sequence motif" description="DGA/G" evidence="2">
    <location>
        <begin position="184"/>
        <end position="186"/>
    </location>
</feature>
<dbReference type="EMBL" id="QYTV02000002">
    <property type="protein sequence ID" value="RST76108.1"/>
    <property type="molecule type" value="Genomic_DNA"/>
</dbReference>
<dbReference type="AlphaFoldDB" id="A0A429Y3Y7"/>
<feature type="domain" description="PNPLA" evidence="3">
    <location>
        <begin position="5"/>
        <end position="197"/>
    </location>
</feature>
<keyword evidence="2" id="KW-0378">Hydrolase</keyword>
<dbReference type="InterPro" id="IPR002641">
    <property type="entry name" value="PNPLA_dom"/>
</dbReference>
<dbReference type="GO" id="GO:0016042">
    <property type="term" value="P:lipid catabolic process"/>
    <property type="evidence" value="ECO:0007669"/>
    <property type="project" value="UniProtKB-UniRule"/>
</dbReference>